<comment type="caution">
    <text evidence="2">The sequence shown here is derived from an EMBL/GenBank/DDBJ whole genome shotgun (WGS) entry which is preliminary data.</text>
</comment>
<feature type="region of interest" description="Disordered" evidence="1">
    <location>
        <begin position="58"/>
        <end position="79"/>
    </location>
</feature>
<accession>A0A2W5K6F5</accession>
<evidence type="ECO:0000313" key="2">
    <source>
        <dbReference type="EMBL" id="PZQ12832.1"/>
    </source>
</evidence>
<reference evidence="2 3" key="1">
    <citation type="submission" date="2017-08" db="EMBL/GenBank/DDBJ databases">
        <title>Infants hospitalized years apart are colonized by the same room-sourced microbial strains.</title>
        <authorList>
            <person name="Brooks B."/>
            <person name="Olm M.R."/>
            <person name="Firek B.A."/>
            <person name="Baker R."/>
            <person name="Thomas B.C."/>
            <person name="Morowitz M.J."/>
            <person name="Banfield J.F."/>
        </authorList>
    </citation>
    <scope>NUCLEOTIDE SEQUENCE [LARGE SCALE GENOMIC DNA]</scope>
    <source>
        <strain evidence="2">S2_005_003_R2_42</strain>
    </source>
</reference>
<sequence length="108" mass="11107">MIATGLLVLTFGLSGMPQRPTAATPVTAQTAALPILPTVLVRPDLEVLPEVRVQPTAEDLAAAEQEPGARGYASTAPASRDGLIGKVSLDMPYYSFGKATATGAAVKE</sequence>
<dbReference type="EMBL" id="QFPO01000011">
    <property type="protein sequence ID" value="PZQ12832.1"/>
    <property type="molecule type" value="Genomic_DNA"/>
</dbReference>
<protein>
    <submittedName>
        <fullName evidence="2">Uncharacterized protein</fullName>
    </submittedName>
</protein>
<dbReference type="AlphaFoldDB" id="A0A2W5K6F5"/>
<proteinExistence type="predicted"/>
<evidence type="ECO:0000313" key="3">
    <source>
        <dbReference type="Proteomes" id="UP000249046"/>
    </source>
</evidence>
<evidence type="ECO:0000256" key="1">
    <source>
        <dbReference type="SAM" id="MobiDB-lite"/>
    </source>
</evidence>
<gene>
    <name evidence="2" type="ORF">DI564_12330</name>
</gene>
<organism evidence="2 3">
    <name type="scientific">Rhodanobacter denitrificans</name>
    <dbReference type="NCBI Taxonomy" id="666685"/>
    <lineage>
        <taxon>Bacteria</taxon>
        <taxon>Pseudomonadati</taxon>
        <taxon>Pseudomonadota</taxon>
        <taxon>Gammaproteobacteria</taxon>
        <taxon>Lysobacterales</taxon>
        <taxon>Rhodanobacteraceae</taxon>
        <taxon>Rhodanobacter</taxon>
    </lineage>
</organism>
<name>A0A2W5K6F5_9GAMM</name>
<dbReference type="Proteomes" id="UP000249046">
    <property type="component" value="Unassembled WGS sequence"/>
</dbReference>